<keyword evidence="1" id="KW-0614">Plasmid</keyword>
<protein>
    <submittedName>
        <fullName evidence="1">Uncharacterized protein</fullName>
    </submittedName>
</protein>
<proteinExistence type="predicted"/>
<reference evidence="1" key="1">
    <citation type="journal article" date="2014" name="Microbiology">
        <title>A 2,4-dichlorophenoxyacetic acid degradation plasmid pM7012 discloses distribution of an unclassified megaplasmid group across bacterial species.</title>
        <authorList>
            <person name="Sakai Y."/>
            <person name="Ogawa N."/>
            <person name="Shimomura Y."/>
            <person name="Fujii T."/>
        </authorList>
    </citation>
    <scope>NUCLEOTIDE SEQUENCE</scope>
    <source>
        <strain evidence="1">M701</strain>
    </source>
</reference>
<dbReference type="AlphaFoldDB" id="V5YPH8"/>
<organism evidence="1">
    <name type="scientific">Burkholderia sp. M701</name>
    <dbReference type="NCBI Taxonomy" id="326454"/>
    <lineage>
        <taxon>Bacteria</taxon>
        <taxon>Pseudomonadati</taxon>
        <taxon>Pseudomonadota</taxon>
        <taxon>Betaproteobacteria</taxon>
        <taxon>Burkholderiales</taxon>
        <taxon>Burkholderiaceae</taxon>
        <taxon>Burkholderia</taxon>
    </lineage>
</organism>
<sequence>MALVERRTRLDLDRANDGSDDCQGIRSEVQVLRHVLHPEETAEDAGDERGRPQRFAPRLGRQVRRFSSHNNLQLSWSTPVLESRWIGL</sequence>
<reference evidence="1" key="2">
    <citation type="submission" date="2024-06" db="EMBL/GenBank/DDBJ databases">
        <authorList>
            <person name="Sakai Y."/>
            <person name="Fujii T."/>
        </authorList>
    </citation>
    <scope>NUCLEOTIDE SEQUENCE</scope>
    <source>
        <strain evidence="1">M701</strain>
        <plasmid evidence="1">pM7012</plasmid>
    </source>
</reference>
<geneLocation type="plasmid" evidence="1">
    <name>pM7012</name>
</geneLocation>
<name>V5YPH8_9BURK</name>
<dbReference type="EMBL" id="AB853026">
    <property type="protein sequence ID" value="BAO19179.1"/>
    <property type="molecule type" value="Genomic_DNA"/>
</dbReference>
<accession>V5YPH8</accession>
<evidence type="ECO:0000313" key="1">
    <source>
        <dbReference type="EMBL" id="BAO19179.1"/>
    </source>
</evidence>